<keyword evidence="2" id="KW-1185">Reference proteome</keyword>
<dbReference type="EMBL" id="JXTB01000106">
    <property type="protein sequence ID" value="PON63183.1"/>
    <property type="molecule type" value="Genomic_DNA"/>
</dbReference>
<feature type="non-terminal residue" evidence="1">
    <location>
        <position position="1"/>
    </location>
</feature>
<sequence>TIRKDVGLRHGELGVAGHVLEQFGGDCGCCSYFGMRVSIPLFRGLGILIQQIRLGFWFWCTTFD</sequence>
<dbReference type="AlphaFoldDB" id="A0A2P5CQ80"/>
<evidence type="ECO:0000313" key="1">
    <source>
        <dbReference type="EMBL" id="PON63183.1"/>
    </source>
</evidence>
<accession>A0A2P5CQ80</accession>
<dbReference type="Proteomes" id="UP000237105">
    <property type="component" value="Unassembled WGS sequence"/>
</dbReference>
<protein>
    <submittedName>
        <fullName evidence="1">Uncharacterized protein</fullName>
    </submittedName>
</protein>
<reference evidence="2" key="1">
    <citation type="submission" date="2016-06" db="EMBL/GenBank/DDBJ databases">
        <title>Parallel loss of symbiosis genes in relatives of nitrogen-fixing non-legume Parasponia.</title>
        <authorList>
            <person name="Van Velzen R."/>
            <person name="Holmer R."/>
            <person name="Bu F."/>
            <person name="Rutten L."/>
            <person name="Van Zeijl A."/>
            <person name="Liu W."/>
            <person name="Santuari L."/>
            <person name="Cao Q."/>
            <person name="Sharma T."/>
            <person name="Shen D."/>
            <person name="Roswanjaya Y."/>
            <person name="Wardhani T."/>
            <person name="Kalhor M.S."/>
            <person name="Jansen J."/>
            <person name="Van den Hoogen J."/>
            <person name="Gungor B."/>
            <person name="Hartog M."/>
            <person name="Hontelez J."/>
            <person name="Verver J."/>
            <person name="Yang W.-C."/>
            <person name="Schijlen E."/>
            <person name="Repin R."/>
            <person name="Schilthuizen M."/>
            <person name="Schranz E."/>
            <person name="Heidstra R."/>
            <person name="Miyata K."/>
            <person name="Fedorova E."/>
            <person name="Kohlen W."/>
            <person name="Bisseling T."/>
            <person name="Smit S."/>
            <person name="Geurts R."/>
        </authorList>
    </citation>
    <scope>NUCLEOTIDE SEQUENCE [LARGE SCALE GENOMIC DNA]</scope>
    <source>
        <strain evidence="2">cv. WU1-14</strain>
    </source>
</reference>
<proteinExistence type="predicted"/>
<comment type="caution">
    <text evidence="1">The sequence shown here is derived from an EMBL/GenBank/DDBJ whole genome shotgun (WGS) entry which is preliminary data.</text>
</comment>
<gene>
    <name evidence="1" type="ORF">PanWU01x14_132770</name>
</gene>
<organism evidence="1 2">
    <name type="scientific">Parasponia andersonii</name>
    <name type="common">Sponia andersonii</name>
    <dbReference type="NCBI Taxonomy" id="3476"/>
    <lineage>
        <taxon>Eukaryota</taxon>
        <taxon>Viridiplantae</taxon>
        <taxon>Streptophyta</taxon>
        <taxon>Embryophyta</taxon>
        <taxon>Tracheophyta</taxon>
        <taxon>Spermatophyta</taxon>
        <taxon>Magnoliopsida</taxon>
        <taxon>eudicotyledons</taxon>
        <taxon>Gunneridae</taxon>
        <taxon>Pentapetalae</taxon>
        <taxon>rosids</taxon>
        <taxon>fabids</taxon>
        <taxon>Rosales</taxon>
        <taxon>Cannabaceae</taxon>
        <taxon>Parasponia</taxon>
    </lineage>
</organism>
<name>A0A2P5CQ80_PARAD</name>
<evidence type="ECO:0000313" key="2">
    <source>
        <dbReference type="Proteomes" id="UP000237105"/>
    </source>
</evidence>